<protein>
    <submittedName>
        <fullName evidence="8">DNA helicase-2/ATP-dependent DNA helicase PcrA</fullName>
    </submittedName>
</protein>
<dbReference type="AlphaFoldDB" id="A0A369BLI9"/>
<dbReference type="RefSeq" id="WP_114494453.1">
    <property type="nucleotide sequence ID" value="NZ_QPJW01000001.1"/>
</dbReference>
<evidence type="ECO:0000256" key="5">
    <source>
        <dbReference type="PROSITE-ProRule" id="PRU00560"/>
    </source>
</evidence>
<evidence type="ECO:0000313" key="9">
    <source>
        <dbReference type="Proteomes" id="UP000253090"/>
    </source>
</evidence>
<feature type="binding site" evidence="5">
    <location>
        <begin position="203"/>
        <end position="210"/>
    </location>
    <ligand>
        <name>ATP</name>
        <dbReference type="ChEBI" id="CHEBI:30616"/>
    </ligand>
</feature>
<feature type="coiled-coil region" evidence="6">
    <location>
        <begin position="5"/>
        <end position="32"/>
    </location>
</feature>
<evidence type="ECO:0000256" key="3">
    <source>
        <dbReference type="ARBA" id="ARBA00022806"/>
    </source>
</evidence>
<dbReference type="EMBL" id="QPJW01000001">
    <property type="protein sequence ID" value="RCX22462.1"/>
    <property type="molecule type" value="Genomic_DNA"/>
</dbReference>
<evidence type="ECO:0000256" key="4">
    <source>
        <dbReference type="ARBA" id="ARBA00022840"/>
    </source>
</evidence>
<name>A0A369BLI9_9BACL</name>
<evidence type="ECO:0000259" key="7">
    <source>
        <dbReference type="PROSITE" id="PS51198"/>
    </source>
</evidence>
<sequence>MDHFQSAYQEEKERLDRTLRDIDNQLRALRSIPVYTGHDFTEQVLEAGRESHRQQLERSIREPYFGRLDFEEQGKEAQPLYIGKVGVGDQDGGKPVVIDWRAPVASLFYSFTGGDSAAYEAPEGLIEGLVYLKRNIVIRKGILERVVDTYNKDSEGPAVSDEFLVYRLGENKDNRLRDIVSTIQAEQDLIIRAARNTALIIQGVAGSGKTTVALHRLAFLLYQYKEQIKAERMVIFAPNHMFIDYISEVLPELGVGDIQQSTFGDWAARVLGLDQAPTDGPESLARWFDGGDKRGDASKDMELPGRFKGAIAFKSVLDGYLEEVESGCVPELDFEPWDGTKLSRQTIVEWFEGEYRHYPVARRKERVLARIHRWAEMELKKSPSAAALKERKKKAQQREKAYAKKWPELEAVALYKGLFHSVSAKAKTSSGHDLVFGIPKEIVKETQTYLKKGIIQEEDLAALLYLYSRIHEIEGNMTFDHVVIDEAQDFSPLQVAVLDRFVRGHSFSILGDLSQGIHYYKGVRSWNEMQALFAPEETAYFALTRSYRSTMEIIDFANEILKRGVGTELLAVPVFRSGEPVRLKPAAEEVRLAAISDVLKQVLSGSHRTIALLTRTMEEAEQLHAYLNEAGMGANLIGGDQRRYTGGISVLPVYLSKGLEFDAVIVTDVDREHYGPGDARLLYVGCTRALHELWLLHGQDLPVYVPGPQEDTGTAV</sequence>
<keyword evidence="6" id="KW-0175">Coiled coil</keyword>
<dbReference type="GO" id="GO:0005524">
    <property type="term" value="F:ATP binding"/>
    <property type="evidence" value="ECO:0007669"/>
    <property type="project" value="UniProtKB-UniRule"/>
</dbReference>
<dbReference type="PANTHER" id="PTHR11070">
    <property type="entry name" value="UVRD / RECB / PCRA DNA HELICASE FAMILY MEMBER"/>
    <property type="match status" value="1"/>
</dbReference>
<dbReference type="GO" id="GO:0043138">
    <property type="term" value="F:3'-5' DNA helicase activity"/>
    <property type="evidence" value="ECO:0007669"/>
    <property type="project" value="TreeGrafter"/>
</dbReference>
<keyword evidence="2 5" id="KW-0378">Hydrolase</keyword>
<comment type="caution">
    <text evidence="8">The sequence shown here is derived from an EMBL/GenBank/DDBJ whole genome shotgun (WGS) entry which is preliminary data.</text>
</comment>
<keyword evidence="4 5" id="KW-0067">ATP-binding</keyword>
<dbReference type="Pfam" id="PF13538">
    <property type="entry name" value="UvrD_C_2"/>
    <property type="match status" value="1"/>
</dbReference>
<dbReference type="GO" id="GO:0000725">
    <property type="term" value="P:recombinational repair"/>
    <property type="evidence" value="ECO:0007669"/>
    <property type="project" value="TreeGrafter"/>
</dbReference>
<dbReference type="PANTHER" id="PTHR11070:SF17">
    <property type="entry name" value="DNA HELICASE IV"/>
    <property type="match status" value="1"/>
</dbReference>
<dbReference type="InterPro" id="IPR027785">
    <property type="entry name" value="UvrD-like_helicase_C"/>
</dbReference>
<evidence type="ECO:0000313" key="8">
    <source>
        <dbReference type="EMBL" id="RCX22462.1"/>
    </source>
</evidence>
<organism evidence="8 9">
    <name type="scientific">Fontibacillus phaseoli</name>
    <dbReference type="NCBI Taxonomy" id="1416533"/>
    <lineage>
        <taxon>Bacteria</taxon>
        <taxon>Bacillati</taxon>
        <taxon>Bacillota</taxon>
        <taxon>Bacilli</taxon>
        <taxon>Bacillales</taxon>
        <taxon>Paenibacillaceae</taxon>
        <taxon>Fontibacillus</taxon>
    </lineage>
</organism>
<keyword evidence="1 5" id="KW-0547">Nucleotide-binding</keyword>
<keyword evidence="3 5" id="KW-0347">Helicase</keyword>
<keyword evidence="9" id="KW-1185">Reference proteome</keyword>
<dbReference type="GO" id="GO:0016787">
    <property type="term" value="F:hydrolase activity"/>
    <property type="evidence" value="ECO:0007669"/>
    <property type="project" value="UniProtKB-UniRule"/>
</dbReference>
<reference evidence="8 9" key="1">
    <citation type="submission" date="2018-07" db="EMBL/GenBank/DDBJ databases">
        <title>Genomic Encyclopedia of Type Strains, Phase III (KMG-III): the genomes of soil and plant-associated and newly described type strains.</title>
        <authorList>
            <person name="Whitman W."/>
        </authorList>
    </citation>
    <scope>NUCLEOTIDE SEQUENCE [LARGE SCALE GENOMIC DNA]</scope>
    <source>
        <strain evidence="8 9">CECT 8333</strain>
    </source>
</reference>
<gene>
    <name evidence="8" type="ORF">DFP94_10142</name>
</gene>
<dbReference type="OrthoDB" id="9787585at2"/>
<dbReference type="InterPro" id="IPR014016">
    <property type="entry name" value="UvrD-like_ATP-bd"/>
</dbReference>
<dbReference type="InterPro" id="IPR027417">
    <property type="entry name" value="P-loop_NTPase"/>
</dbReference>
<proteinExistence type="predicted"/>
<dbReference type="Gene3D" id="3.40.50.300">
    <property type="entry name" value="P-loop containing nucleotide triphosphate hydrolases"/>
    <property type="match status" value="3"/>
</dbReference>
<dbReference type="GO" id="GO:0005829">
    <property type="term" value="C:cytosol"/>
    <property type="evidence" value="ECO:0007669"/>
    <property type="project" value="TreeGrafter"/>
</dbReference>
<feature type="domain" description="UvrD-like helicase ATP-binding" evidence="7">
    <location>
        <begin position="182"/>
        <end position="550"/>
    </location>
</feature>
<evidence type="ECO:0000256" key="1">
    <source>
        <dbReference type="ARBA" id="ARBA00022741"/>
    </source>
</evidence>
<evidence type="ECO:0000256" key="2">
    <source>
        <dbReference type="ARBA" id="ARBA00022801"/>
    </source>
</evidence>
<dbReference type="Proteomes" id="UP000253090">
    <property type="component" value="Unassembled WGS sequence"/>
</dbReference>
<accession>A0A369BLI9</accession>
<dbReference type="InterPro" id="IPR000212">
    <property type="entry name" value="DNA_helicase_UvrD/REP"/>
</dbReference>
<dbReference type="SUPFAM" id="SSF52540">
    <property type="entry name" value="P-loop containing nucleoside triphosphate hydrolases"/>
    <property type="match status" value="1"/>
</dbReference>
<evidence type="ECO:0000256" key="6">
    <source>
        <dbReference type="SAM" id="Coils"/>
    </source>
</evidence>
<dbReference type="GO" id="GO:0003677">
    <property type="term" value="F:DNA binding"/>
    <property type="evidence" value="ECO:0007669"/>
    <property type="project" value="InterPro"/>
</dbReference>
<dbReference type="Pfam" id="PF00580">
    <property type="entry name" value="UvrD-helicase"/>
    <property type="match status" value="1"/>
</dbReference>
<dbReference type="PROSITE" id="PS51198">
    <property type="entry name" value="UVRD_HELICASE_ATP_BIND"/>
    <property type="match status" value="1"/>
</dbReference>